<feature type="domain" description="ANTAR" evidence="4">
    <location>
        <begin position="129"/>
        <end position="190"/>
    </location>
</feature>
<proteinExistence type="predicted"/>
<dbReference type="PIRSF" id="PIRSF036382">
    <property type="entry name" value="RR_antiterm"/>
    <property type="match status" value="1"/>
</dbReference>
<dbReference type="GO" id="GO:0000160">
    <property type="term" value="P:phosphorelay signal transduction system"/>
    <property type="evidence" value="ECO:0007669"/>
    <property type="project" value="InterPro"/>
</dbReference>
<dbReference type="CDD" id="cd00156">
    <property type="entry name" value="REC"/>
    <property type="match status" value="1"/>
</dbReference>
<keyword evidence="2" id="KW-0175">Coiled coil</keyword>
<dbReference type="InterPro" id="IPR005561">
    <property type="entry name" value="ANTAR"/>
</dbReference>
<protein>
    <submittedName>
        <fullName evidence="5">Response regulator NasT</fullName>
    </submittedName>
</protein>
<name>A0A7X0H8Y0_9BACT</name>
<comment type="caution">
    <text evidence="5">The sequence shown here is derived from an EMBL/GenBank/DDBJ whole genome shotgun (WGS) entry which is preliminary data.</text>
</comment>
<organism evidence="5 6">
    <name type="scientific">Algisphaera agarilytica</name>
    <dbReference type="NCBI Taxonomy" id="1385975"/>
    <lineage>
        <taxon>Bacteria</taxon>
        <taxon>Pseudomonadati</taxon>
        <taxon>Planctomycetota</taxon>
        <taxon>Phycisphaerae</taxon>
        <taxon>Phycisphaerales</taxon>
        <taxon>Phycisphaeraceae</taxon>
        <taxon>Algisphaera</taxon>
    </lineage>
</organism>
<dbReference type="PANTHER" id="PTHR43367:SF1">
    <property type="entry name" value="TWO-COMPONENT RESPONSE REGULATOR-LIKE APRR6-RELATED"/>
    <property type="match status" value="1"/>
</dbReference>
<dbReference type="InterPro" id="IPR001789">
    <property type="entry name" value="Sig_transdc_resp-reg_receiver"/>
</dbReference>
<comment type="caution">
    <text evidence="1">Lacks conserved residue(s) required for the propagation of feature annotation.</text>
</comment>
<sequence>MSTPQKPLRIMIADDDAARAQTLSAALAETGYEIVAVTGGDTHLHTLVADSEPDLVLINTESPSRDTLEQLTTIHHKQPRPVVMFASDEDRDTIRAAVKAGVSAYVTHGIANSRVASVIETAIAQFNQHQSVVDELKKTKQTLEERKVLDRAKGILMKRRSCSEEEAFALLRQAAMNHKKRLGQVAEEIVQAAALLDADAGVVKGVRP</sequence>
<dbReference type="EMBL" id="JACHGY010000001">
    <property type="protein sequence ID" value="MBB6431257.1"/>
    <property type="molecule type" value="Genomic_DNA"/>
</dbReference>
<keyword evidence="6" id="KW-1185">Reference proteome</keyword>
<accession>A0A7X0H8Y0</accession>
<evidence type="ECO:0000313" key="5">
    <source>
        <dbReference type="EMBL" id="MBB6431257.1"/>
    </source>
</evidence>
<dbReference type="Gene3D" id="1.10.10.10">
    <property type="entry name" value="Winged helix-like DNA-binding domain superfamily/Winged helix DNA-binding domain"/>
    <property type="match status" value="1"/>
</dbReference>
<reference evidence="5 6" key="1">
    <citation type="submission" date="2020-08" db="EMBL/GenBank/DDBJ databases">
        <title>Genomic Encyclopedia of Type Strains, Phase IV (KMG-IV): sequencing the most valuable type-strain genomes for metagenomic binning, comparative biology and taxonomic classification.</title>
        <authorList>
            <person name="Goeker M."/>
        </authorList>
    </citation>
    <scope>NUCLEOTIDE SEQUENCE [LARGE SCALE GENOMIC DNA]</scope>
    <source>
        <strain evidence="5 6">DSM 103725</strain>
    </source>
</reference>
<dbReference type="PROSITE" id="PS50110">
    <property type="entry name" value="RESPONSE_REGULATORY"/>
    <property type="match status" value="1"/>
</dbReference>
<evidence type="ECO:0000313" key="6">
    <source>
        <dbReference type="Proteomes" id="UP000541810"/>
    </source>
</evidence>
<dbReference type="RefSeq" id="WP_184678740.1">
    <property type="nucleotide sequence ID" value="NZ_JACHGY010000001.1"/>
</dbReference>
<dbReference type="Proteomes" id="UP000541810">
    <property type="component" value="Unassembled WGS sequence"/>
</dbReference>
<dbReference type="InterPro" id="IPR011006">
    <property type="entry name" value="CheY-like_superfamily"/>
</dbReference>
<evidence type="ECO:0000259" key="3">
    <source>
        <dbReference type="PROSITE" id="PS50110"/>
    </source>
</evidence>
<dbReference type="PROSITE" id="PS50921">
    <property type="entry name" value="ANTAR"/>
    <property type="match status" value="1"/>
</dbReference>
<evidence type="ECO:0000259" key="4">
    <source>
        <dbReference type="PROSITE" id="PS50921"/>
    </source>
</evidence>
<dbReference type="PANTHER" id="PTHR43367">
    <property type="match status" value="1"/>
</dbReference>
<evidence type="ECO:0000256" key="1">
    <source>
        <dbReference type="PROSITE-ProRule" id="PRU00169"/>
    </source>
</evidence>
<dbReference type="AlphaFoldDB" id="A0A7X0H8Y0"/>
<dbReference type="SMART" id="SM00448">
    <property type="entry name" value="REC"/>
    <property type="match status" value="1"/>
</dbReference>
<dbReference type="SUPFAM" id="SSF52172">
    <property type="entry name" value="CheY-like"/>
    <property type="match status" value="1"/>
</dbReference>
<feature type="coiled-coil region" evidence="2">
    <location>
        <begin position="126"/>
        <end position="153"/>
    </location>
</feature>
<evidence type="ECO:0000256" key="2">
    <source>
        <dbReference type="SAM" id="Coils"/>
    </source>
</evidence>
<feature type="domain" description="Response regulatory" evidence="3">
    <location>
        <begin position="9"/>
        <end position="123"/>
    </location>
</feature>
<gene>
    <name evidence="5" type="ORF">HNQ40_003063</name>
</gene>
<dbReference type="SMART" id="SM01012">
    <property type="entry name" value="ANTAR"/>
    <property type="match status" value="1"/>
</dbReference>
<dbReference type="InterPro" id="IPR036388">
    <property type="entry name" value="WH-like_DNA-bd_sf"/>
</dbReference>
<dbReference type="GO" id="GO:0003723">
    <property type="term" value="F:RNA binding"/>
    <property type="evidence" value="ECO:0007669"/>
    <property type="project" value="InterPro"/>
</dbReference>
<dbReference type="InterPro" id="IPR008327">
    <property type="entry name" value="Sig_transdc_resp-reg_antiterm"/>
</dbReference>
<dbReference type="Pfam" id="PF03861">
    <property type="entry name" value="ANTAR"/>
    <property type="match status" value="1"/>
</dbReference>
<dbReference type="Pfam" id="PF00072">
    <property type="entry name" value="Response_reg"/>
    <property type="match status" value="1"/>
</dbReference>
<dbReference type="Gene3D" id="3.40.50.2300">
    <property type="match status" value="1"/>
</dbReference>